<evidence type="ECO:0000313" key="3">
    <source>
        <dbReference type="Proteomes" id="UP000241769"/>
    </source>
</evidence>
<gene>
    <name evidence="2" type="ORF">PROFUN_04675</name>
</gene>
<evidence type="ECO:0000256" key="1">
    <source>
        <dbReference type="SAM" id="Coils"/>
    </source>
</evidence>
<organism evidence="2 3">
    <name type="scientific">Planoprotostelium fungivorum</name>
    <dbReference type="NCBI Taxonomy" id="1890364"/>
    <lineage>
        <taxon>Eukaryota</taxon>
        <taxon>Amoebozoa</taxon>
        <taxon>Evosea</taxon>
        <taxon>Variosea</taxon>
        <taxon>Cavosteliida</taxon>
        <taxon>Cavosteliaceae</taxon>
        <taxon>Planoprotostelium</taxon>
    </lineage>
</organism>
<protein>
    <submittedName>
        <fullName evidence="2">Trichohyalin</fullName>
    </submittedName>
</protein>
<evidence type="ECO:0000313" key="2">
    <source>
        <dbReference type="EMBL" id="PRP87648.1"/>
    </source>
</evidence>
<sequence length="212" mass="25100">MSGSKWVLVGDHSRLVRVLQKDIQHWNNISRIEGETHEDNRKITAAGGIIKQGKHERRRLDGVVYSEQFQTNKIARENNRKERVIVKLDANLAEKTRELENTRELMERTVRKERSKRTQLERNMMTLNQQLEENTVRFNCQSHSMGQRQQTLEKLIKDKSQVDGKLKKELKRLEREMKRTKEKHKMEVGQMKDILIKLNQLKALSYNIMAKA</sequence>
<dbReference type="InParanoid" id="A0A2P6NUV6"/>
<feature type="coiled-coil region" evidence="1">
    <location>
        <begin position="78"/>
        <end position="190"/>
    </location>
</feature>
<reference evidence="2 3" key="1">
    <citation type="journal article" date="2018" name="Genome Biol. Evol.">
        <title>Multiple Roots of Fruiting Body Formation in Amoebozoa.</title>
        <authorList>
            <person name="Hillmann F."/>
            <person name="Forbes G."/>
            <person name="Novohradska S."/>
            <person name="Ferling I."/>
            <person name="Riege K."/>
            <person name="Groth M."/>
            <person name="Westermann M."/>
            <person name="Marz M."/>
            <person name="Spaller T."/>
            <person name="Winckler T."/>
            <person name="Schaap P."/>
            <person name="Glockner G."/>
        </authorList>
    </citation>
    <scope>NUCLEOTIDE SEQUENCE [LARGE SCALE GENOMIC DNA]</scope>
    <source>
        <strain evidence="2 3">Jena</strain>
    </source>
</reference>
<keyword evidence="1" id="KW-0175">Coiled coil</keyword>
<accession>A0A2P6NUV6</accession>
<dbReference type="AlphaFoldDB" id="A0A2P6NUV6"/>
<proteinExistence type="predicted"/>
<comment type="caution">
    <text evidence="2">The sequence shown here is derived from an EMBL/GenBank/DDBJ whole genome shotgun (WGS) entry which is preliminary data.</text>
</comment>
<keyword evidence="3" id="KW-1185">Reference proteome</keyword>
<name>A0A2P6NUV6_9EUKA</name>
<dbReference type="EMBL" id="MDYQ01000019">
    <property type="protein sequence ID" value="PRP87648.1"/>
    <property type="molecule type" value="Genomic_DNA"/>
</dbReference>
<dbReference type="Proteomes" id="UP000241769">
    <property type="component" value="Unassembled WGS sequence"/>
</dbReference>